<dbReference type="AlphaFoldDB" id="A0A090IYV6"/>
<feature type="transmembrane region" description="Helical" evidence="1">
    <location>
        <begin position="258"/>
        <end position="285"/>
    </location>
</feature>
<proteinExistence type="predicted"/>
<feature type="transmembrane region" description="Helical" evidence="1">
    <location>
        <begin position="297"/>
        <end position="316"/>
    </location>
</feature>
<feature type="transmembrane region" description="Helical" evidence="1">
    <location>
        <begin position="139"/>
        <end position="160"/>
    </location>
</feature>
<dbReference type="RefSeq" id="WP_034772828.1">
    <property type="nucleotide sequence ID" value="NZ_CCRF01000090.1"/>
</dbReference>
<keyword evidence="1" id="KW-1133">Transmembrane helix</keyword>
<feature type="transmembrane region" description="Helical" evidence="1">
    <location>
        <begin position="322"/>
        <end position="343"/>
    </location>
</feature>
<feature type="transmembrane region" description="Helical" evidence="1">
    <location>
        <begin position="33"/>
        <end position="53"/>
    </location>
</feature>
<dbReference type="PANTHER" id="PTHR37814">
    <property type="entry name" value="CONSERVED MEMBRANE PROTEIN"/>
    <property type="match status" value="1"/>
</dbReference>
<organism evidence="2 3">
    <name type="scientific">Caldibacillus thermoamylovorans</name>
    <dbReference type="NCBI Taxonomy" id="35841"/>
    <lineage>
        <taxon>Bacteria</taxon>
        <taxon>Bacillati</taxon>
        <taxon>Bacillota</taxon>
        <taxon>Bacilli</taxon>
        <taxon>Bacillales</taxon>
        <taxon>Bacillaceae</taxon>
        <taxon>Caldibacillus</taxon>
    </lineage>
</organism>
<keyword evidence="3" id="KW-1185">Reference proteome</keyword>
<dbReference type="PANTHER" id="PTHR37814:SF1">
    <property type="entry name" value="MEMBRANE PROTEIN"/>
    <property type="match status" value="1"/>
</dbReference>
<keyword evidence="1" id="KW-0472">Membrane</keyword>
<keyword evidence="1" id="KW-0812">Transmembrane</keyword>
<feature type="transmembrane region" description="Helical" evidence="1">
    <location>
        <begin position="180"/>
        <end position="205"/>
    </location>
</feature>
<dbReference type="InterPro" id="IPR038728">
    <property type="entry name" value="YkvI-like"/>
</dbReference>
<feature type="transmembrane region" description="Helical" evidence="1">
    <location>
        <begin position="82"/>
        <end position="103"/>
    </location>
</feature>
<accession>A0A090IYV6</accession>
<feature type="transmembrane region" description="Helical" evidence="1">
    <location>
        <begin position="217"/>
        <end position="238"/>
    </location>
</feature>
<dbReference type="Proteomes" id="UP000040576">
    <property type="component" value="Unassembled WGS sequence"/>
</dbReference>
<name>A0A090IYV6_9BACI</name>
<sequence>MKKVLQMASAFIGIIIGAGFASGQEILQYFVSFGYMGIVAAILASALFSFMGMTLTRLGSKMHATSHSDVIYQISGRFLGKIIDYILIFALFGFGVVMIAGSGSTLHQQFGFTPIVGSGLMLILIMLSVMSNVDRIVKVIGSITPFLIVSVIFLSIYSFVTKDLSFSELHELSMTQKPAVSNWLISTLNYVSMNIVLGASMTIVMGGDEGNEKTATLGGLVGGLGIGMLIIVSYFTIFSKINVVGQVDMPLLKIADDLSPILGIIYSIILYGMIFNTAVSLFYSLGARFADIGSAKFKWTITLLGIAALGLSFAGFTDLVSLFYPIIGYMGFILFVILAFSWFRMSAASEIDNKIIDKNAS</sequence>
<evidence type="ECO:0008006" key="4">
    <source>
        <dbReference type="Google" id="ProtNLM"/>
    </source>
</evidence>
<feature type="transmembrane region" description="Helical" evidence="1">
    <location>
        <begin position="109"/>
        <end position="127"/>
    </location>
</feature>
<protein>
    <recommendedName>
        <fullName evidence="4">Membrane protein YkvI</fullName>
    </recommendedName>
</protein>
<evidence type="ECO:0000256" key="1">
    <source>
        <dbReference type="SAM" id="Phobius"/>
    </source>
</evidence>
<dbReference type="EMBL" id="CCRF01000090">
    <property type="protein sequence ID" value="CEE02887.1"/>
    <property type="molecule type" value="Genomic_DNA"/>
</dbReference>
<gene>
    <name evidence="2" type="ORF">BT1A1_3101</name>
</gene>
<evidence type="ECO:0000313" key="3">
    <source>
        <dbReference type="Proteomes" id="UP000040576"/>
    </source>
</evidence>
<reference evidence="2 3" key="1">
    <citation type="submission" date="2014-07" db="EMBL/GenBank/DDBJ databases">
        <authorList>
            <person name="Wibberg Daniel"/>
        </authorList>
    </citation>
    <scope>NUCLEOTIDE SEQUENCE [LARGE SCALE GENOMIC DNA]</scope>
</reference>
<evidence type="ECO:0000313" key="2">
    <source>
        <dbReference type="EMBL" id="CEE02887.1"/>
    </source>
</evidence>